<evidence type="ECO:0000256" key="1">
    <source>
        <dbReference type="SAM" id="MobiDB-lite"/>
    </source>
</evidence>
<dbReference type="Pfam" id="PF00498">
    <property type="entry name" value="FHA"/>
    <property type="match status" value="1"/>
</dbReference>
<reference evidence="3 4" key="1">
    <citation type="submission" date="2014-02" db="EMBL/GenBank/DDBJ databases">
        <title>Transposable element dynamics among asymbiotic and ectomycorrhizal Amanita fungi.</title>
        <authorList>
            <consortium name="DOE Joint Genome Institute"/>
            <person name="Hess J."/>
            <person name="Skrede I."/>
            <person name="Wolfe B."/>
            <person name="LaButti K."/>
            <person name="Ohm R.A."/>
            <person name="Grigoriev I.V."/>
            <person name="Pringle A."/>
        </authorList>
    </citation>
    <scope>NUCLEOTIDE SEQUENCE [LARGE SCALE GENOMIC DNA]</scope>
    <source>
        <strain evidence="3 4">SKay4041</strain>
    </source>
</reference>
<evidence type="ECO:0000313" key="4">
    <source>
        <dbReference type="Proteomes" id="UP000242287"/>
    </source>
</evidence>
<dbReference type="InterPro" id="IPR000253">
    <property type="entry name" value="FHA_dom"/>
</dbReference>
<dbReference type="AlphaFoldDB" id="A0A2A9NH31"/>
<gene>
    <name evidence="3" type="ORF">AMATHDRAFT_63324</name>
</gene>
<dbReference type="EMBL" id="KZ302031">
    <property type="protein sequence ID" value="PFH49368.1"/>
    <property type="molecule type" value="Genomic_DNA"/>
</dbReference>
<accession>A0A2A9NH31</accession>
<sequence>MAVVILGLMPLAESFQFEAKRIPLPLDSRVLLGSQDTDTPRDPPKHPSTSNGYIPSKRSATKGGEPITPLCLSPSHAEAWLRGNQVIFRDLESPFGTFVNDKKLGVEEISLKTGDIIRLGYQITRNQRTPSDITDDHLKPIIVKVTISVASHY</sequence>
<dbReference type="OrthoDB" id="687730at2759"/>
<dbReference type="InterPro" id="IPR008984">
    <property type="entry name" value="SMAD_FHA_dom_sf"/>
</dbReference>
<proteinExistence type="predicted"/>
<organism evidence="3 4">
    <name type="scientific">Amanita thiersii Skay4041</name>
    <dbReference type="NCBI Taxonomy" id="703135"/>
    <lineage>
        <taxon>Eukaryota</taxon>
        <taxon>Fungi</taxon>
        <taxon>Dikarya</taxon>
        <taxon>Basidiomycota</taxon>
        <taxon>Agaricomycotina</taxon>
        <taxon>Agaricomycetes</taxon>
        <taxon>Agaricomycetidae</taxon>
        <taxon>Agaricales</taxon>
        <taxon>Pluteineae</taxon>
        <taxon>Amanitaceae</taxon>
        <taxon>Amanita</taxon>
    </lineage>
</organism>
<name>A0A2A9NH31_9AGAR</name>
<evidence type="ECO:0000313" key="3">
    <source>
        <dbReference type="EMBL" id="PFH49368.1"/>
    </source>
</evidence>
<protein>
    <recommendedName>
        <fullName evidence="2">FHA domain-containing protein</fullName>
    </recommendedName>
</protein>
<keyword evidence="4" id="KW-1185">Reference proteome</keyword>
<dbReference type="STRING" id="703135.A0A2A9NH31"/>
<evidence type="ECO:0000259" key="2">
    <source>
        <dbReference type="Pfam" id="PF00498"/>
    </source>
</evidence>
<dbReference type="Gene3D" id="2.60.200.20">
    <property type="match status" value="1"/>
</dbReference>
<dbReference type="SUPFAM" id="SSF49879">
    <property type="entry name" value="SMAD/FHA domain"/>
    <property type="match status" value="1"/>
</dbReference>
<feature type="region of interest" description="Disordered" evidence="1">
    <location>
        <begin position="33"/>
        <end position="68"/>
    </location>
</feature>
<dbReference type="Proteomes" id="UP000242287">
    <property type="component" value="Unassembled WGS sequence"/>
</dbReference>
<feature type="domain" description="FHA" evidence="2">
    <location>
        <begin position="72"/>
        <end position="120"/>
    </location>
</feature>